<evidence type="ECO:0000256" key="1">
    <source>
        <dbReference type="ARBA" id="ARBA00007447"/>
    </source>
</evidence>
<keyword evidence="2 9" id="KW-0645">Protease</keyword>
<evidence type="ECO:0000256" key="6">
    <source>
        <dbReference type="ARBA" id="ARBA00023157"/>
    </source>
</evidence>
<keyword evidence="3" id="KW-0732">Signal</keyword>
<dbReference type="Pfam" id="PF14541">
    <property type="entry name" value="TAXi_C"/>
    <property type="match status" value="1"/>
</dbReference>
<dbReference type="InterPro" id="IPR032861">
    <property type="entry name" value="TAXi_N"/>
</dbReference>
<evidence type="ECO:0000313" key="9">
    <source>
        <dbReference type="EMBL" id="KAF5174949.1"/>
    </source>
</evidence>
<protein>
    <submittedName>
        <fullName evidence="9">Aspartyl protease family protein</fullName>
    </submittedName>
</protein>
<gene>
    <name evidence="9" type="ORF">FRX31_035464</name>
</gene>
<feature type="active site" evidence="7">
    <location>
        <position position="81"/>
    </location>
</feature>
<dbReference type="FunFam" id="2.40.70.10:FF:000021">
    <property type="entry name" value="Aspartyl protease AED1"/>
    <property type="match status" value="1"/>
</dbReference>
<keyword evidence="6" id="KW-1015">Disulfide bond</keyword>
<evidence type="ECO:0000256" key="4">
    <source>
        <dbReference type="ARBA" id="ARBA00022750"/>
    </source>
</evidence>
<dbReference type="PANTHER" id="PTHR13683">
    <property type="entry name" value="ASPARTYL PROTEASES"/>
    <property type="match status" value="1"/>
</dbReference>
<evidence type="ECO:0000256" key="7">
    <source>
        <dbReference type="PIRSR" id="PIRSR601461-1"/>
    </source>
</evidence>
<dbReference type="PANTHER" id="PTHR13683:SF750">
    <property type="entry name" value="ASPARTYL PROTEASE AED1"/>
    <property type="match status" value="1"/>
</dbReference>
<dbReference type="Gene3D" id="2.40.70.10">
    <property type="entry name" value="Acid Proteases"/>
    <property type="match status" value="2"/>
</dbReference>
<dbReference type="PROSITE" id="PS51767">
    <property type="entry name" value="PEPTIDASE_A1"/>
    <property type="match status" value="1"/>
</dbReference>
<reference evidence="9 10" key="1">
    <citation type="submission" date="2020-06" db="EMBL/GenBank/DDBJ databases">
        <title>Transcriptomic and genomic resources for Thalictrum thalictroides and T. hernandezii: Facilitating candidate gene discovery in an emerging model plant lineage.</title>
        <authorList>
            <person name="Arias T."/>
            <person name="Riano-Pachon D.M."/>
            <person name="Di Stilio V.S."/>
        </authorList>
    </citation>
    <scope>NUCLEOTIDE SEQUENCE [LARGE SCALE GENOMIC DNA]</scope>
    <source>
        <strain evidence="10">cv. WT478/WT964</strain>
        <tissue evidence="9">Leaves</tissue>
    </source>
</reference>
<organism evidence="9 10">
    <name type="scientific">Thalictrum thalictroides</name>
    <name type="common">Rue-anemone</name>
    <name type="synonym">Anemone thalictroides</name>
    <dbReference type="NCBI Taxonomy" id="46969"/>
    <lineage>
        <taxon>Eukaryota</taxon>
        <taxon>Viridiplantae</taxon>
        <taxon>Streptophyta</taxon>
        <taxon>Embryophyta</taxon>
        <taxon>Tracheophyta</taxon>
        <taxon>Spermatophyta</taxon>
        <taxon>Magnoliopsida</taxon>
        <taxon>Ranunculales</taxon>
        <taxon>Ranunculaceae</taxon>
        <taxon>Thalictroideae</taxon>
        <taxon>Thalictrum</taxon>
    </lineage>
</organism>
<evidence type="ECO:0000259" key="8">
    <source>
        <dbReference type="PROSITE" id="PS51767"/>
    </source>
</evidence>
<dbReference type="EMBL" id="JABWDY010044709">
    <property type="protein sequence ID" value="KAF5174949.1"/>
    <property type="molecule type" value="Genomic_DNA"/>
</dbReference>
<name>A0A7J6UQW8_THATH</name>
<evidence type="ECO:0000256" key="3">
    <source>
        <dbReference type="ARBA" id="ARBA00022729"/>
    </source>
</evidence>
<sequence length="401" mass="42598">MNPCSPLSNKDNTNNLNYTQFLIQDQSRVQSIHSRISKKGSFIGPHKAKLPANSGSSLGTGNFYVTVGFGTPKTDLPVIFDTGSDLTWIQCQPCVGSCYQQRDPIFDPSKSSTYSNISCSSPSCTELSSGTSSSPRCSNSACVYTIMYGDQSYSVGFFGTETLTVTPYDIFPKFEFGCGQNNDGLFGQVAGLIGLGRDKISFVSQTAQKYNKLFSYCIPSKSSGFLAFGVTSSVAKFTPLVTDSRGPSFYFLTLEGISVGVTKLAISPSVFSVGGTIIDSGTVITRLPPSAYSALQTSFRKAMSSYPSAPALSILDTCYNFSALKTITIPKIKFHFAGGTDLDVDVSGIFFLTKISQVCLAFAGNSDAGNVAIIGNRQQQTFAVIHDVASGKLGFGPGGCS</sequence>
<keyword evidence="5" id="KW-0378">Hydrolase</keyword>
<keyword evidence="10" id="KW-1185">Reference proteome</keyword>
<dbReference type="AlphaFoldDB" id="A0A7J6UQW8"/>
<evidence type="ECO:0000256" key="5">
    <source>
        <dbReference type="ARBA" id="ARBA00022801"/>
    </source>
</evidence>
<dbReference type="PROSITE" id="PS00141">
    <property type="entry name" value="ASP_PROTEASE"/>
    <property type="match status" value="1"/>
</dbReference>
<accession>A0A7J6UQW8</accession>
<feature type="active site" evidence="7">
    <location>
        <position position="279"/>
    </location>
</feature>
<dbReference type="GO" id="GO:0004190">
    <property type="term" value="F:aspartic-type endopeptidase activity"/>
    <property type="evidence" value="ECO:0007669"/>
    <property type="project" value="UniProtKB-KW"/>
</dbReference>
<dbReference type="Proteomes" id="UP000554482">
    <property type="component" value="Unassembled WGS sequence"/>
</dbReference>
<dbReference type="Pfam" id="PF14543">
    <property type="entry name" value="TAXi_N"/>
    <property type="match status" value="1"/>
</dbReference>
<keyword evidence="4" id="KW-0064">Aspartyl protease</keyword>
<dbReference type="InterPro" id="IPR033873">
    <property type="entry name" value="CND41-like"/>
</dbReference>
<dbReference type="OrthoDB" id="2747330at2759"/>
<dbReference type="InterPro" id="IPR032799">
    <property type="entry name" value="TAXi_C"/>
</dbReference>
<feature type="domain" description="Peptidase A1" evidence="8">
    <location>
        <begin position="63"/>
        <end position="396"/>
    </location>
</feature>
<comment type="caution">
    <text evidence="9">The sequence shown here is derived from an EMBL/GenBank/DDBJ whole genome shotgun (WGS) entry which is preliminary data.</text>
</comment>
<dbReference type="FunFam" id="2.40.70.10:FF:000013">
    <property type="entry name" value="Aspartyl protease AED1"/>
    <property type="match status" value="1"/>
</dbReference>
<dbReference type="GO" id="GO:0006508">
    <property type="term" value="P:proteolysis"/>
    <property type="evidence" value="ECO:0007669"/>
    <property type="project" value="UniProtKB-KW"/>
</dbReference>
<dbReference type="SUPFAM" id="SSF50630">
    <property type="entry name" value="Acid proteases"/>
    <property type="match status" value="1"/>
</dbReference>
<dbReference type="InterPro" id="IPR021109">
    <property type="entry name" value="Peptidase_aspartic_dom_sf"/>
</dbReference>
<comment type="similarity">
    <text evidence="1">Belongs to the peptidase A1 family.</text>
</comment>
<dbReference type="InterPro" id="IPR033121">
    <property type="entry name" value="PEPTIDASE_A1"/>
</dbReference>
<evidence type="ECO:0000256" key="2">
    <source>
        <dbReference type="ARBA" id="ARBA00022670"/>
    </source>
</evidence>
<dbReference type="CDD" id="cd05472">
    <property type="entry name" value="cnd41_like"/>
    <property type="match status" value="1"/>
</dbReference>
<evidence type="ECO:0000313" key="10">
    <source>
        <dbReference type="Proteomes" id="UP000554482"/>
    </source>
</evidence>
<dbReference type="InterPro" id="IPR001969">
    <property type="entry name" value="Aspartic_peptidase_AS"/>
</dbReference>
<proteinExistence type="inferred from homology"/>
<dbReference type="InterPro" id="IPR001461">
    <property type="entry name" value="Aspartic_peptidase_A1"/>
</dbReference>